<dbReference type="RefSeq" id="WP_136579384.1">
    <property type="nucleotide sequence ID" value="NZ_STFF01000007.1"/>
</dbReference>
<organism evidence="1 2">
    <name type="scientific">Niastella caeni</name>
    <dbReference type="NCBI Taxonomy" id="2569763"/>
    <lineage>
        <taxon>Bacteria</taxon>
        <taxon>Pseudomonadati</taxon>
        <taxon>Bacteroidota</taxon>
        <taxon>Chitinophagia</taxon>
        <taxon>Chitinophagales</taxon>
        <taxon>Chitinophagaceae</taxon>
        <taxon>Niastella</taxon>
    </lineage>
</organism>
<evidence type="ECO:0000313" key="2">
    <source>
        <dbReference type="Proteomes" id="UP000306918"/>
    </source>
</evidence>
<dbReference type="AlphaFoldDB" id="A0A4S8HHN7"/>
<comment type="caution">
    <text evidence="1">The sequence shown here is derived from an EMBL/GenBank/DDBJ whole genome shotgun (WGS) entry which is preliminary data.</text>
</comment>
<dbReference type="EMBL" id="STFF01000007">
    <property type="protein sequence ID" value="THU34740.1"/>
    <property type="molecule type" value="Genomic_DNA"/>
</dbReference>
<name>A0A4S8HHN7_9BACT</name>
<protein>
    <submittedName>
        <fullName evidence="1">Uncharacterized protein</fullName>
    </submittedName>
</protein>
<proteinExistence type="predicted"/>
<keyword evidence="2" id="KW-1185">Reference proteome</keyword>
<accession>A0A4S8HHN7</accession>
<gene>
    <name evidence="1" type="ORF">FAM09_22340</name>
</gene>
<evidence type="ECO:0000313" key="1">
    <source>
        <dbReference type="EMBL" id="THU34740.1"/>
    </source>
</evidence>
<dbReference type="Proteomes" id="UP000306918">
    <property type="component" value="Unassembled WGS sequence"/>
</dbReference>
<reference evidence="1 2" key="1">
    <citation type="submission" date="2019-04" db="EMBL/GenBank/DDBJ databases">
        <title>Niastella caeni sp. nov., isolated from activated sludge.</title>
        <authorList>
            <person name="Sheng M."/>
        </authorList>
    </citation>
    <scope>NUCLEOTIDE SEQUENCE [LARGE SCALE GENOMIC DNA]</scope>
    <source>
        <strain evidence="1 2">HX-2-15</strain>
    </source>
</reference>
<dbReference type="OrthoDB" id="678755at2"/>
<sequence length="81" mass="8468">MKKVKIILTAITVFTVVGGTLAFKANNRTGSTILYTKGGGSTCTVQLVTFTTSNSNNGTAISATTVDDAACSTFYTRSTEF</sequence>